<dbReference type="EMBL" id="JAAKGT010000001">
    <property type="protein sequence ID" value="NGM48750.1"/>
    <property type="molecule type" value="Genomic_DNA"/>
</dbReference>
<evidence type="ECO:0000256" key="8">
    <source>
        <dbReference type="ARBA" id="ARBA00022927"/>
    </source>
</evidence>
<keyword evidence="9" id="KW-0472">Membrane</keyword>
<dbReference type="AlphaFoldDB" id="A0A6G4QT04"/>
<comment type="caution">
    <text evidence="12">The sequence shown here is derived from an EMBL/GenBank/DDBJ whole genome shotgun (WGS) entry which is preliminary data.</text>
</comment>
<feature type="chain" id="PRO_5026229035" description="Type II secretion system protein N" evidence="11">
    <location>
        <begin position="20"/>
        <end position="238"/>
    </location>
</feature>
<evidence type="ECO:0000256" key="1">
    <source>
        <dbReference type="ARBA" id="ARBA00004533"/>
    </source>
</evidence>
<keyword evidence="4" id="KW-0813">Transport</keyword>
<dbReference type="GO" id="GO:0015627">
    <property type="term" value="C:type II protein secretion system complex"/>
    <property type="evidence" value="ECO:0007669"/>
    <property type="project" value="InterPro"/>
</dbReference>
<dbReference type="Pfam" id="PF01203">
    <property type="entry name" value="T2SSN"/>
    <property type="match status" value="1"/>
</dbReference>
<evidence type="ECO:0000256" key="6">
    <source>
        <dbReference type="ARBA" id="ARBA00022519"/>
    </source>
</evidence>
<keyword evidence="5" id="KW-1003">Cell membrane</keyword>
<proteinExistence type="inferred from homology"/>
<evidence type="ECO:0000256" key="10">
    <source>
        <dbReference type="ARBA" id="ARBA00030772"/>
    </source>
</evidence>
<sequence length="238" mass="24341">MKTRTMIAVLAGLSVAAVAALTPATVLTGQLAEGAALRVSEASGTVWRGRVALATAQGRRLGSFQIGLSPWALLAGDLRVHAKDKVAGRAFILRAGRDKGVQGLNGPISLGADQLPGRIEATGVTALFRDGRCRRAAGQIRFRAAQDPLLAGATFSGAPACVGGDWVARLTPTGGAGAVITLRADGAGRLQAEIAAVTADPLLVQAALDRGFVKDAAGVRRIVTARLVLSAEKAVKRP</sequence>
<dbReference type="GO" id="GO:0005886">
    <property type="term" value="C:plasma membrane"/>
    <property type="evidence" value="ECO:0007669"/>
    <property type="project" value="UniProtKB-SubCell"/>
</dbReference>
<keyword evidence="7" id="KW-0812">Transmembrane</keyword>
<name>A0A6G4QT04_9CAUL</name>
<comment type="subcellular location">
    <subcellularLocation>
        <location evidence="1">Cell inner membrane</location>
    </subcellularLocation>
</comment>
<protein>
    <recommendedName>
        <fullName evidence="3">Type II secretion system protein N</fullName>
    </recommendedName>
    <alternativeName>
        <fullName evidence="10">General secretion pathway protein N</fullName>
    </alternativeName>
</protein>
<organism evidence="12">
    <name type="scientific">Caulobacter sp. 602-2</name>
    <dbReference type="NCBI Taxonomy" id="2710887"/>
    <lineage>
        <taxon>Bacteria</taxon>
        <taxon>Pseudomonadati</taxon>
        <taxon>Pseudomonadota</taxon>
        <taxon>Alphaproteobacteria</taxon>
        <taxon>Caulobacterales</taxon>
        <taxon>Caulobacteraceae</taxon>
        <taxon>Caulobacter</taxon>
    </lineage>
</organism>
<evidence type="ECO:0000256" key="9">
    <source>
        <dbReference type="ARBA" id="ARBA00023136"/>
    </source>
</evidence>
<evidence type="ECO:0000256" key="4">
    <source>
        <dbReference type="ARBA" id="ARBA00022448"/>
    </source>
</evidence>
<dbReference type="InterPro" id="IPR022792">
    <property type="entry name" value="T2SS_protein-GspN"/>
</dbReference>
<keyword evidence="8" id="KW-0653">Protein transport</keyword>
<accession>A0A6G4QT04</accession>
<keyword evidence="6" id="KW-0997">Cell inner membrane</keyword>
<evidence type="ECO:0000313" key="12">
    <source>
        <dbReference type="EMBL" id="NGM48750.1"/>
    </source>
</evidence>
<comment type="similarity">
    <text evidence="2">Belongs to the GSP N family.</text>
</comment>
<gene>
    <name evidence="12" type="ORF">G5B46_03960</name>
</gene>
<evidence type="ECO:0000256" key="7">
    <source>
        <dbReference type="ARBA" id="ARBA00022692"/>
    </source>
</evidence>
<feature type="signal peptide" evidence="11">
    <location>
        <begin position="1"/>
        <end position="19"/>
    </location>
</feature>
<dbReference type="GO" id="GO:0015628">
    <property type="term" value="P:protein secretion by the type II secretion system"/>
    <property type="evidence" value="ECO:0007669"/>
    <property type="project" value="InterPro"/>
</dbReference>
<evidence type="ECO:0000256" key="3">
    <source>
        <dbReference type="ARBA" id="ARBA00021563"/>
    </source>
</evidence>
<evidence type="ECO:0000256" key="11">
    <source>
        <dbReference type="SAM" id="SignalP"/>
    </source>
</evidence>
<evidence type="ECO:0000256" key="2">
    <source>
        <dbReference type="ARBA" id="ARBA00007208"/>
    </source>
</evidence>
<reference evidence="12" key="1">
    <citation type="submission" date="2020-02" db="EMBL/GenBank/DDBJ databases">
        <authorList>
            <person name="Gao J."/>
            <person name="Sun J."/>
        </authorList>
    </citation>
    <scope>NUCLEOTIDE SEQUENCE</scope>
    <source>
        <strain evidence="12">602-2</strain>
    </source>
</reference>
<dbReference type="RefSeq" id="WP_165256234.1">
    <property type="nucleotide sequence ID" value="NZ_JAAKGT010000001.1"/>
</dbReference>
<keyword evidence="11" id="KW-0732">Signal</keyword>
<evidence type="ECO:0000256" key="5">
    <source>
        <dbReference type="ARBA" id="ARBA00022475"/>
    </source>
</evidence>